<dbReference type="AlphaFoldDB" id="A0A1E4R9F0"/>
<name>A0A1E4R9F0_9BACI</name>
<evidence type="ECO:0000256" key="5">
    <source>
        <dbReference type="ARBA" id="ARBA00023136"/>
    </source>
</evidence>
<evidence type="ECO:0000313" key="9">
    <source>
        <dbReference type="Proteomes" id="UP000094784"/>
    </source>
</evidence>
<feature type="signal peptide" evidence="7">
    <location>
        <begin position="1"/>
        <end position="24"/>
    </location>
</feature>
<gene>
    <name evidence="8" type="ORF">BG258_14615</name>
</gene>
<dbReference type="PANTHER" id="PTHR39083">
    <property type="entry name" value="CYCLIC DI-GMP-BINDING PROTEIN"/>
    <property type="match status" value="1"/>
</dbReference>
<dbReference type="GO" id="GO:0006011">
    <property type="term" value="P:UDP-alpha-D-glucose metabolic process"/>
    <property type="evidence" value="ECO:0007669"/>
    <property type="project" value="InterPro"/>
</dbReference>
<dbReference type="EMBL" id="MECQ01000001">
    <property type="protein sequence ID" value="ODV57049.1"/>
    <property type="molecule type" value="Genomic_DNA"/>
</dbReference>
<dbReference type="InterPro" id="IPR018513">
    <property type="entry name" value="Cell_synthase_bac"/>
</dbReference>
<dbReference type="GO" id="GO:0005886">
    <property type="term" value="C:plasma membrane"/>
    <property type="evidence" value="ECO:0007669"/>
    <property type="project" value="UniProtKB-SubCell"/>
</dbReference>
<dbReference type="Proteomes" id="UP000094784">
    <property type="component" value="Unassembled WGS sequence"/>
</dbReference>
<feature type="chain" id="PRO_5009162143" description="Cellulose synthase" evidence="7">
    <location>
        <begin position="25"/>
        <end position="680"/>
    </location>
</feature>
<keyword evidence="2" id="KW-1003">Cell membrane</keyword>
<protein>
    <recommendedName>
        <fullName evidence="10">Cellulose synthase</fullName>
    </recommendedName>
</protein>
<dbReference type="Gene3D" id="2.60.120.260">
    <property type="entry name" value="Galactose-binding domain-like"/>
    <property type="match status" value="2"/>
</dbReference>
<keyword evidence="4 6" id="KW-1133">Transmembrane helix</keyword>
<proteinExistence type="predicted"/>
<keyword evidence="5 6" id="KW-0472">Membrane</keyword>
<dbReference type="RefSeq" id="WP_069481989.1">
    <property type="nucleotide sequence ID" value="NZ_KV766182.1"/>
</dbReference>
<dbReference type="PANTHER" id="PTHR39083:SF1">
    <property type="entry name" value="CYCLIC DI-GMP-BINDING PROTEIN"/>
    <property type="match status" value="1"/>
</dbReference>
<organism evidence="8 9">
    <name type="scientific">Lysinibacillus fusiformis</name>
    <dbReference type="NCBI Taxonomy" id="28031"/>
    <lineage>
        <taxon>Bacteria</taxon>
        <taxon>Bacillati</taxon>
        <taxon>Bacillota</taxon>
        <taxon>Bacilli</taxon>
        <taxon>Bacillales</taxon>
        <taxon>Bacillaceae</taxon>
        <taxon>Lysinibacillus</taxon>
    </lineage>
</organism>
<evidence type="ECO:0000256" key="7">
    <source>
        <dbReference type="SAM" id="SignalP"/>
    </source>
</evidence>
<dbReference type="Pfam" id="PF03170">
    <property type="entry name" value="BcsB"/>
    <property type="match status" value="1"/>
</dbReference>
<evidence type="ECO:0000256" key="4">
    <source>
        <dbReference type="ARBA" id="ARBA00022989"/>
    </source>
</evidence>
<comment type="caution">
    <text evidence="8">The sequence shown here is derived from an EMBL/GenBank/DDBJ whole genome shotgun (WGS) entry which is preliminary data.</text>
</comment>
<reference evidence="8 9" key="1">
    <citation type="submission" date="2016-09" db="EMBL/GenBank/DDBJ databases">
        <title>Draft genome sequence of the soil isolate, Lysinibacillus fusiformis M5, a potential hypoxanthine producer.</title>
        <authorList>
            <person name="Gallegos-Monterrosa R."/>
            <person name="Maroti G."/>
            <person name="Balint B."/>
            <person name="Kovacs A.T."/>
        </authorList>
    </citation>
    <scope>NUCLEOTIDE SEQUENCE [LARGE SCALE GENOMIC DNA]</scope>
    <source>
        <strain evidence="8 9">M5</strain>
    </source>
</reference>
<evidence type="ECO:0000256" key="1">
    <source>
        <dbReference type="ARBA" id="ARBA00004162"/>
    </source>
</evidence>
<dbReference type="OrthoDB" id="2440594at2"/>
<accession>A0A1E4R9F0</accession>
<comment type="subcellular location">
    <subcellularLocation>
        <location evidence="1">Cell membrane</location>
        <topology evidence="1">Single-pass membrane protein</topology>
    </subcellularLocation>
</comment>
<keyword evidence="7" id="KW-0732">Signal</keyword>
<keyword evidence="3 6" id="KW-0812">Transmembrane</keyword>
<evidence type="ECO:0000256" key="6">
    <source>
        <dbReference type="SAM" id="Phobius"/>
    </source>
</evidence>
<evidence type="ECO:0000256" key="2">
    <source>
        <dbReference type="ARBA" id="ARBA00022475"/>
    </source>
</evidence>
<evidence type="ECO:0000256" key="3">
    <source>
        <dbReference type="ARBA" id="ARBA00022692"/>
    </source>
</evidence>
<evidence type="ECO:0008006" key="10">
    <source>
        <dbReference type="Google" id="ProtNLM"/>
    </source>
</evidence>
<sequence length="680" mass="76145">MRAKFFSILLFFIGFLCITNDAVAATITVDDKTMAIEGNQKQHKPLLSQPIELQGPSSSRDFYYNLVDDVKQNGQQVTFQIQHSELLIAPSSFTVKVDDVAIKTVPLKVDPLKQTIVVNLPKEALLKGTHKITASFYGILKEGICVPPGNAGNWLRIDILSSISAFSEESHAWTLTSYPTAFLGYEGYATTVILPKKASEATLNSGYQLSAYLSEHGDTNVQIKREDAVNQVSGPIVIVGAQKEFSTSLFKNVVDKIKVSDDSMTLSIQELLNTDSNHQVPILAVTSTNAKAIEERLSFLTESRLSGQLFGNKLAIKDLPKIDSSSDSTISFQQFGFENQTLSSQLTMTPHYYMSLPQLEANKEAVLRLVLKKSASIPDNHDDDDRKLELIAHINNVPHSVDLRKLEQTTTDMYEALLPIQTNVLNQQSMTDIQFEVTGFQLEDPCETTNERYWLYIDSASSLSITKDAAEPTFTLRDFPNSFHDHTLMVIPDNESIDDVTMVSMYKALMMNGKMANITLMKDKDVTEENLQKHAVIFMGDMKQLKWLSKNANHIPYSSEQLIQQGFLPEAIGQYAYMTKNFWQSTQPLLWIQSFENASIKGDFYAHLKETDSQAGAAIETKEGQFVVSVDQNVNKTDVKTDKKGEISFVLIAEFIGLIIVIAVILYVILRKRKKNQVKQ</sequence>
<feature type="transmembrane region" description="Helical" evidence="6">
    <location>
        <begin position="647"/>
        <end position="670"/>
    </location>
</feature>
<evidence type="ECO:0000313" key="8">
    <source>
        <dbReference type="EMBL" id="ODV57049.1"/>
    </source>
</evidence>